<keyword evidence="2" id="KW-1185">Reference proteome</keyword>
<dbReference type="OMA" id="QVAHFII"/>
<dbReference type="FunCoup" id="E3N0K4">
    <property type="interactions" value="1098"/>
</dbReference>
<name>E3N0K4_CAERE</name>
<evidence type="ECO:0000313" key="2">
    <source>
        <dbReference type="Proteomes" id="UP000008281"/>
    </source>
</evidence>
<dbReference type="Proteomes" id="UP000008281">
    <property type="component" value="Unassembled WGS sequence"/>
</dbReference>
<dbReference type="eggNOG" id="ENOG502TFHU">
    <property type="taxonomic scope" value="Eukaryota"/>
</dbReference>
<proteinExistence type="predicted"/>
<dbReference type="EMBL" id="DS268505">
    <property type="protein sequence ID" value="EFP13428.1"/>
    <property type="molecule type" value="Genomic_DNA"/>
</dbReference>
<dbReference type="HOGENOM" id="CLU_079717_0_0_1"/>
<gene>
    <name evidence="1" type="ORF">CRE_11369</name>
</gene>
<organism evidence="2">
    <name type="scientific">Caenorhabditis remanei</name>
    <name type="common">Caenorhabditis vulgaris</name>
    <dbReference type="NCBI Taxonomy" id="31234"/>
    <lineage>
        <taxon>Eukaryota</taxon>
        <taxon>Metazoa</taxon>
        <taxon>Ecdysozoa</taxon>
        <taxon>Nematoda</taxon>
        <taxon>Chromadorea</taxon>
        <taxon>Rhabditida</taxon>
        <taxon>Rhabditina</taxon>
        <taxon>Rhabditomorpha</taxon>
        <taxon>Rhabditoidea</taxon>
        <taxon>Rhabditidae</taxon>
        <taxon>Peloderinae</taxon>
        <taxon>Caenorhabditis</taxon>
    </lineage>
</organism>
<dbReference type="InParanoid" id="E3N0K4"/>
<dbReference type="AlphaFoldDB" id="E3N0K4"/>
<evidence type="ECO:0000313" key="1">
    <source>
        <dbReference type="EMBL" id="EFP13428.1"/>
    </source>
</evidence>
<sequence length="296" mass="34511">MSKHSKNNSHIWDHMMYQPTIRRNPYYLNTCHVPHDTTGSSISLVEYSRQEITVVSPRIKCPVKPRRIEKPRDAYVTNREREQAEPPKQLAVWKFSPVRKVKYNPHDVSNAFEAYQHRLLVKKWAEPKRTHTHHTHHRTTHKKQVTVNETATEIIEDKCPKYQKFSLTNQRNDEVQIDKYSSAKVVSEVSEDVEKHDDVVRIQKTSTRKPGFYGTIEAELSAEQAATHLSYACENLERLQFVTDAVYPQNSDHLKNLREIEDDVKDFGSQMRRRRVKVPTSAGTATQVAHFIINDN</sequence>
<accession>E3N0K4</accession>
<reference evidence="1" key="1">
    <citation type="submission" date="2007-07" db="EMBL/GenBank/DDBJ databases">
        <title>PCAP assembly of the Caenorhabditis remanei genome.</title>
        <authorList>
            <consortium name="The Caenorhabditis remanei Sequencing Consortium"/>
            <person name="Wilson R.K."/>
        </authorList>
    </citation>
    <scope>NUCLEOTIDE SEQUENCE [LARGE SCALE GENOMIC DNA]</scope>
    <source>
        <strain evidence="1">PB4641</strain>
    </source>
</reference>
<protein>
    <submittedName>
        <fullName evidence="1">Uncharacterized protein</fullName>
    </submittedName>
</protein>
<dbReference type="OrthoDB" id="5817427at2759"/>